<sequence length="112" mass="12908">MFDNIGAQTFAFRDKALILCTLLNWFNEFKRGRTNLIDELCKGRPSMGTTEDDISAVRLMIETDKRVTYQHIRTSLGIAFWTRAYELAYSRWSPPPMDTRDSRGVTNTLPAL</sequence>
<evidence type="ECO:0000313" key="3">
    <source>
        <dbReference type="Proteomes" id="UP000299102"/>
    </source>
</evidence>
<keyword evidence="3" id="KW-1185">Reference proteome</keyword>
<dbReference type="AlphaFoldDB" id="A0A4C1WAG4"/>
<evidence type="ECO:0000313" key="2">
    <source>
        <dbReference type="EMBL" id="GBP47860.1"/>
    </source>
</evidence>
<comment type="caution">
    <text evidence="2">The sequence shown here is derived from an EMBL/GenBank/DDBJ whole genome shotgun (WGS) entry which is preliminary data.</text>
</comment>
<dbReference type="Proteomes" id="UP000299102">
    <property type="component" value="Unassembled WGS sequence"/>
</dbReference>
<protein>
    <recommendedName>
        <fullName evidence="4">Mariner Mos1 transposase</fullName>
    </recommendedName>
</protein>
<accession>A0A4C1WAG4</accession>
<feature type="region of interest" description="Disordered" evidence="1">
    <location>
        <begin position="93"/>
        <end position="112"/>
    </location>
</feature>
<name>A0A4C1WAG4_EUMVA</name>
<proteinExistence type="predicted"/>
<dbReference type="EMBL" id="BGZK01000511">
    <property type="protein sequence ID" value="GBP47860.1"/>
    <property type="molecule type" value="Genomic_DNA"/>
</dbReference>
<evidence type="ECO:0000256" key="1">
    <source>
        <dbReference type="SAM" id="MobiDB-lite"/>
    </source>
</evidence>
<gene>
    <name evidence="2" type="ORF">EVAR_43552_1</name>
</gene>
<evidence type="ECO:0008006" key="4">
    <source>
        <dbReference type="Google" id="ProtNLM"/>
    </source>
</evidence>
<organism evidence="2 3">
    <name type="scientific">Eumeta variegata</name>
    <name type="common">Bagworm moth</name>
    <name type="synonym">Eumeta japonica</name>
    <dbReference type="NCBI Taxonomy" id="151549"/>
    <lineage>
        <taxon>Eukaryota</taxon>
        <taxon>Metazoa</taxon>
        <taxon>Ecdysozoa</taxon>
        <taxon>Arthropoda</taxon>
        <taxon>Hexapoda</taxon>
        <taxon>Insecta</taxon>
        <taxon>Pterygota</taxon>
        <taxon>Neoptera</taxon>
        <taxon>Endopterygota</taxon>
        <taxon>Lepidoptera</taxon>
        <taxon>Glossata</taxon>
        <taxon>Ditrysia</taxon>
        <taxon>Tineoidea</taxon>
        <taxon>Psychidae</taxon>
        <taxon>Oiketicinae</taxon>
        <taxon>Eumeta</taxon>
    </lineage>
</organism>
<reference evidence="2 3" key="1">
    <citation type="journal article" date="2019" name="Commun. Biol.">
        <title>The bagworm genome reveals a unique fibroin gene that provides high tensile strength.</title>
        <authorList>
            <person name="Kono N."/>
            <person name="Nakamura H."/>
            <person name="Ohtoshi R."/>
            <person name="Tomita M."/>
            <person name="Numata K."/>
            <person name="Arakawa K."/>
        </authorList>
    </citation>
    <scope>NUCLEOTIDE SEQUENCE [LARGE SCALE GENOMIC DNA]</scope>
</reference>
<dbReference type="OrthoDB" id="10017160at2759"/>